<keyword evidence="2" id="KW-1185">Reference proteome</keyword>
<dbReference type="Gramene" id="XM_028380403.1">
    <property type="protein sequence ID" value="XP_028236204.1"/>
    <property type="gene ID" value="LOC114415621"/>
</dbReference>
<evidence type="ECO:0000313" key="2">
    <source>
        <dbReference type="Proteomes" id="UP000289340"/>
    </source>
</evidence>
<protein>
    <submittedName>
        <fullName evidence="1">Uncharacterized protein</fullName>
    </submittedName>
</protein>
<comment type="caution">
    <text evidence="1">The sequence shown here is derived from an EMBL/GenBank/DDBJ whole genome shotgun (WGS) entry which is preliminary data.</text>
</comment>
<organism evidence="1 2">
    <name type="scientific">Glycine soja</name>
    <name type="common">Wild soybean</name>
    <dbReference type="NCBI Taxonomy" id="3848"/>
    <lineage>
        <taxon>Eukaryota</taxon>
        <taxon>Viridiplantae</taxon>
        <taxon>Streptophyta</taxon>
        <taxon>Embryophyta</taxon>
        <taxon>Tracheophyta</taxon>
        <taxon>Spermatophyta</taxon>
        <taxon>Magnoliopsida</taxon>
        <taxon>eudicotyledons</taxon>
        <taxon>Gunneridae</taxon>
        <taxon>Pentapetalae</taxon>
        <taxon>rosids</taxon>
        <taxon>fabids</taxon>
        <taxon>Fabales</taxon>
        <taxon>Fabaceae</taxon>
        <taxon>Papilionoideae</taxon>
        <taxon>50 kb inversion clade</taxon>
        <taxon>NPAAA clade</taxon>
        <taxon>indigoferoid/millettioid clade</taxon>
        <taxon>Phaseoleae</taxon>
        <taxon>Glycine</taxon>
        <taxon>Glycine subgen. Soja</taxon>
    </lineage>
</organism>
<gene>
    <name evidence="1" type="ORF">D0Y65_014612</name>
</gene>
<sequence>MDSKQCNPSNSGANLGLKRGGFCLDPPGCDRLETFLAVLDSAEEEVASVLGFEFVLFTGSKEKLQFWACAISKWLKMDIIVLLC</sequence>
<evidence type="ECO:0000313" key="1">
    <source>
        <dbReference type="EMBL" id="RZC07365.1"/>
    </source>
</evidence>
<dbReference type="AlphaFoldDB" id="A0A445K982"/>
<reference evidence="1 2" key="1">
    <citation type="submission" date="2018-09" db="EMBL/GenBank/DDBJ databases">
        <title>A high-quality reference genome of wild soybean provides a powerful tool to mine soybean genomes.</title>
        <authorList>
            <person name="Xie M."/>
            <person name="Chung C.Y.L."/>
            <person name="Li M.-W."/>
            <person name="Wong F.-L."/>
            <person name="Chan T.-F."/>
            <person name="Lam H.-M."/>
        </authorList>
    </citation>
    <scope>NUCLEOTIDE SEQUENCE [LARGE SCALE GENOMIC DNA]</scope>
    <source>
        <strain evidence="2">cv. W05</strain>
        <tissue evidence="1">Hypocotyl of etiolated seedlings</tissue>
    </source>
</reference>
<accession>A0A445K982</accession>
<dbReference type="EMBL" id="QZWG01000006">
    <property type="protein sequence ID" value="RZC07365.1"/>
    <property type="molecule type" value="Genomic_DNA"/>
</dbReference>
<name>A0A445K982_GLYSO</name>
<proteinExistence type="predicted"/>
<dbReference type="Proteomes" id="UP000289340">
    <property type="component" value="Chromosome 6"/>
</dbReference>